<dbReference type="VEuPathDB" id="FungiDB:FVEG_15338"/>
<dbReference type="EMBL" id="CM000579">
    <property type="protein sequence ID" value="EWG41743.1"/>
    <property type="molecule type" value="Genomic_DNA"/>
</dbReference>
<dbReference type="AlphaFoldDB" id="W7LRB7"/>
<reference evidence="1 2" key="1">
    <citation type="journal article" date="2010" name="Nature">
        <title>Comparative genomics reveals mobile pathogenicity chromosomes in Fusarium.</title>
        <authorList>
            <person name="Ma L.J."/>
            <person name="van der Does H.C."/>
            <person name="Borkovich K.A."/>
            <person name="Coleman J.J."/>
            <person name="Daboussi M.J."/>
            <person name="Di Pietro A."/>
            <person name="Dufresne M."/>
            <person name="Freitag M."/>
            <person name="Grabherr M."/>
            <person name="Henrissat B."/>
            <person name="Houterman P.M."/>
            <person name="Kang S."/>
            <person name="Shim W.B."/>
            <person name="Woloshuk C."/>
            <person name="Xie X."/>
            <person name="Xu J.R."/>
            <person name="Antoniw J."/>
            <person name="Baker S.E."/>
            <person name="Bluhm B.H."/>
            <person name="Breakspear A."/>
            <person name="Brown D.W."/>
            <person name="Butchko R.A."/>
            <person name="Chapman S."/>
            <person name="Coulson R."/>
            <person name="Coutinho P.M."/>
            <person name="Danchin E.G."/>
            <person name="Diener A."/>
            <person name="Gale L.R."/>
            <person name="Gardiner D.M."/>
            <person name="Goff S."/>
            <person name="Hammond-Kosack K.E."/>
            <person name="Hilburn K."/>
            <person name="Hua-Van A."/>
            <person name="Jonkers W."/>
            <person name="Kazan K."/>
            <person name="Kodira C.D."/>
            <person name="Koehrsen M."/>
            <person name="Kumar L."/>
            <person name="Lee Y.H."/>
            <person name="Li L."/>
            <person name="Manners J.M."/>
            <person name="Miranda-Saavedra D."/>
            <person name="Mukherjee M."/>
            <person name="Park G."/>
            <person name="Park J."/>
            <person name="Park S.Y."/>
            <person name="Proctor R.H."/>
            <person name="Regev A."/>
            <person name="Ruiz-Roldan M.C."/>
            <person name="Sain D."/>
            <person name="Sakthikumar S."/>
            <person name="Sykes S."/>
            <person name="Schwartz D.C."/>
            <person name="Turgeon B.G."/>
            <person name="Wapinski I."/>
            <person name="Yoder O."/>
            <person name="Young S."/>
            <person name="Zeng Q."/>
            <person name="Zhou S."/>
            <person name="Galagan J."/>
            <person name="Cuomo C.A."/>
            <person name="Kistler H.C."/>
            <person name="Rep M."/>
        </authorList>
    </citation>
    <scope>NUCLEOTIDE SEQUENCE [LARGE SCALE GENOMIC DNA]</scope>
    <source>
        <strain evidence="2">M3125 / FGSC 7600</strain>
    </source>
</reference>
<accession>W7LRB7</accession>
<dbReference type="Proteomes" id="UP000009096">
    <property type="component" value="Chromosome 2"/>
</dbReference>
<proteinExistence type="predicted"/>
<dbReference type="EMBL" id="DS022245">
    <property type="protein sequence ID" value="EWG41743.1"/>
    <property type="molecule type" value="Genomic_DNA"/>
</dbReference>
<name>W7LRB7_GIBM7</name>
<gene>
    <name evidence="1" type="ORF">FVEG_15338</name>
</gene>
<evidence type="ECO:0000313" key="1">
    <source>
        <dbReference type="EMBL" id="EWG41743.1"/>
    </source>
</evidence>
<dbReference type="RefSeq" id="XP_018747934.1">
    <property type="nucleotide sequence ID" value="XM_018904459.1"/>
</dbReference>
<evidence type="ECO:0000313" key="2">
    <source>
        <dbReference type="Proteomes" id="UP000009096"/>
    </source>
</evidence>
<dbReference type="GeneID" id="30072214"/>
<dbReference type="KEGG" id="fvr:FVEG_15338"/>
<keyword evidence="2" id="KW-1185">Reference proteome</keyword>
<organism evidence="1 2">
    <name type="scientific">Gibberella moniliformis (strain M3125 / FGSC 7600)</name>
    <name type="common">Maize ear and stalk rot fungus</name>
    <name type="synonym">Fusarium verticillioides</name>
    <dbReference type="NCBI Taxonomy" id="334819"/>
    <lineage>
        <taxon>Eukaryota</taxon>
        <taxon>Fungi</taxon>
        <taxon>Dikarya</taxon>
        <taxon>Ascomycota</taxon>
        <taxon>Pezizomycotina</taxon>
        <taxon>Sordariomycetes</taxon>
        <taxon>Hypocreomycetidae</taxon>
        <taxon>Hypocreales</taxon>
        <taxon>Nectriaceae</taxon>
        <taxon>Fusarium</taxon>
        <taxon>Fusarium fujikuroi species complex</taxon>
    </lineage>
</organism>
<sequence length="41" mass="4682">MKSPRQKLLEAGARGVTTALYDFEDRLIDELSTVRLDRFGI</sequence>
<protein>
    <submittedName>
        <fullName evidence="1">Uncharacterized protein</fullName>
    </submittedName>
</protein>